<feature type="non-terminal residue" evidence="6">
    <location>
        <position position="1"/>
    </location>
</feature>
<dbReference type="SUPFAM" id="SSF52540">
    <property type="entry name" value="P-loop containing nucleoside triphosphate hydrolases"/>
    <property type="match status" value="1"/>
</dbReference>
<name>T0ZVD7_9ZZZZ</name>
<comment type="subcellular location">
    <subcellularLocation>
        <location evidence="1">Membrane</location>
        <topology evidence="1">Multi-pass membrane protein</topology>
    </subcellularLocation>
</comment>
<reference evidence="6" key="1">
    <citation type="submission" date="2013-08" db="EMBL/GenBank/DDBJ databases">
        <authorList>
            <person name="Mendez C."/>
            <person name="Richter M."/>
            <person name="Ferrer M."/>
            <person name="Sanchez J."/>
        </authorList>
    </citation>
    <scope>NUCLEOTIDE SEQUENCE</scope>
</reference>
<proteinExistence type="predicted"/>
<feature type="domain" description="ABC transporter" evidence="5">
    <location>
        <begin position="72"/>
        <end position="146"/>
    </location>
</feature>
<dbReference type="PANTHER" id="PTHR24221">
    <property type="entry name" value="ATP-BINDING CASSETTE SUB-FAMILY B"/>
    <property type="match status" value="1"/>
</dbReference>
<dbReference type="Pfam" id="PF00005">
    <property type="entry name" value="ABC_tran"/>
    <property type="match status" value="1"/>
</dbReference>
<dbReference type="GO" id="GO:0016020">
    <property type="term" value="C:membrane"/>
    <property type="evidence" value="ECO:0007669"/>
    <property type="project" value="UniProtKB-SubCell"/>
</dbReference>
<dbReference type="PANTHER" id="PTHR24221:SF654">
    <property type="entry name" value="ATP-BINDING CASSETTE SUB-FAMILY B MEMBER 6"/>
    <property type="match status" value="1"/>
</dbReference>
<dbReference type="GO" id="GO:0005524">
    <property type="term" value="F:ATP binding"/>
    <property type="evidence" value="ECO:0007669"/>
    <property type="project" value="InterPro"/>
</dbReference>
<accession>T0ZVD7</accession>
<sequence>NTYMLQLVRPVEMLGYATQGFSQGLAMLEKMLRLFEETPEPAADIRSDAATGSGTLEFQQVGLSYRRGLPVLTDLTFRIPPQRTLGIVGSSGSGKSTIVRLLMRLLEPEEGRILLDGVPIASLPLPQLRAAIAVVPQDTVLFNDTLAYNIAFGRAHASLADIE</sequence>
<dbReference type="AlphaFoldDB" id="T0ZVD7"/>
<keyword evidence="2" id="KW-0812">Transmembrane</keyword>
<dbReference type="InterPro" id="IPR039421">
    <property type="entry name" value="Type_1_exporter"/>
</dbReference>
<dbReference type="Gene3D" id="3.40.50.300">
    <property type="entry name" value="P-loop containing nucleotide triphosphate hydrolases"/>
    <property type="match status" value="1"/>
</dbReference>
<evidence type="ECO:0000256" key="3">
    <source>
        <dbReference type="ARBA" id="ARBA00022989"/>
    </source>
</evidence>
<protein>
    <submittedName>
        <fullName evidence="6">ABC transporter-like domain protein</fullName>
    </submittedName>
</protein>
<dbReference type="GO" id="GO:0042626">
    <property type="term" value="F:ATPase-coupled transmembrane transporter activity"/>
    <property type="evidence" value="ECO:0007669"/>
    <property type="project" value="TreeGrafter"/>
</dbReference>
<feature type="non-terminal residue" evidence="6">
    <location>
        <position position="163"/>
    </location>
</feature>
<dbReference type="GO" id="GO:0016887">
    <property type="term" value="F:ATP hydrolysis activity"/>
    <property type="evidence" value="ECO:0007669"/>
    <property type="project" value="InterPro"/>
</dbReference>
<dbReference type="Gene3D" id="1.20.1560.10">
    <property type="entry name" value="ABC transporter type 1, transmembrane domain"/>
    <property type="match status" value="1"/>
</dbReference>
<keyword evidence="4" id="KW-0472">Membrane</keyword>
<dbReference type="EMBL" id="AUZZ01004702">
    <property type="protein sequence ID" value="EQD52236.1"/>
    <property type="molecule type" value="Genomic_DNA"/>
</dbReference>
<dbReference type="InterPro" id="IPR036640">
    <property type="entry name" value="ABC1_TM_sf"/>
</dbReference>
<evidence type="ECO:0000313" key="6">
    <source>
        <dbReference type="EMBL" id="EQD52236.1"/>
    </source>
</evidence>
<evidence type="ECO:0000259" key="5">
    <source>
        <dbReference type="Pfam" id="PF00005"/>
    </source>
</evidence>
<comment type="caution">
    <text evidence="6">The sequence shown here is derived from an EMBL/GenBank/DDBJ whole genome shotgun (WGS) entry which is preliminary data.</text>
</comment>
<dbReference type="InterPro" id="IPR027417">
    <property type="entry name" value="P-loop_NTPase"/>
</dbReference>
<dbReference type="InterPro" id="IPR003439">
    <property type="entry name" value="ABC_transporter-like_ATP-bd"/>
</dbReference>
<keyword evidence="3" id="KW-1133">Transmembrane helix</keyword>
<evidence type="ECO:0000256" key="1">
    <source>
        <dbReference type="ARBA" id="ARBA00004141"/>
    </source>
</evidence>
<organism evidence="6">
    <name type="scientific">mine drainage metagenome</name>
    <dbReference type="NCBI Taxonomy" id="410659"/>
    <lineage>
        <taxon>unclassified sequences</taxon>
        <taxon>metagenomes</taxon>
        <taxon>ecological metagenomes</taxon>
    </lineage>
</organism>
<reference evidence="6" key="2">
    <citation type="journal article" date="2014" name="ISME J.">
        <title>Microbial stratification in low pH oxic and suboxic macroscopic growths along an acid mine drainage.</title>
        <authorList>
            <person name="Mendez-Garcia C."/>
            <person name="Mesa V."/>
            <person name="Sprenger R.R."/>
            <person name="Richter M."/>
            <person name="Diez M.S."/>
            <person name="Solano J."/>
            <person name="Bargiela R."/>
            <person name="Golyshina O.V."/>
            <person name="Manteca A."/>
            <person name="Ramos J.L."/>
            <person name="Gallego J.R."/>
            <person name="Llorente I."/>
            <person name="Martins Dos Santos V.A."/>
            <person name="Jensen O.N."/>
            <person name="Pelaez A.I."/>
            <person name="Sanchez J."/>
            <person name="Ferrer M."/>
        </authorList>
    </citation>
    <scope>NUCLEOTIDE SEQUENCE</scope>
</reference>
<evidence type="ECO:0000256" key="4">
    <source>
        <dbReference type="ARBA" id="ARBA00023136"/>
    </source>
</evidence>
<gene>
    <name evidence="6" type="ORF">B2A_06624</name>
</gene>
<evidence type="ECO:0000256" key="2">
    <source>
        <dbReference type="ARBA" id="ARBA00022692"/>
    </source>
</evidence>